<evidence type="ECO:0000256" key="1">
    <source>
        <dbReference type="SAM" id="Phobius"/>
    </source>
</evidence>
<gene>
    <name evidence="2" type="ORF">QMQ05_01025</name>
</gene>
<keyword evidence="1" id="KW-1133">Transmembrane helix</keyword>
<dbReference type="EMBL" id="CP125942">
    <property type="protein sequence ID" value="XAO46163.1"/>
    <property type="molecule type" value="Genomic_DNA"/>
</dbReference>
<evidence type="ECO:0000313" key="2">
    <source>
        <dbReference type="EMBL" id="XAO46163.1"/>
    </source>
</evidence>
<dbReference type="RefSeq" id="WP_345472261.1">
    <property type="nucleotide sequence ID" value="NZ_CP125942.1"/>
</dbReference>
<dbReference type="Proteomes" id="UP001486888">
    <property type="component" value="Chromosome"/>
</dbReference>
<keyword evidence="1" id="KW-0812">Transmembrane</keyword>
<accession>A0AAU6WGE1</accession>
<feature type="transmembrane region" description="Helical" evidence="1">
    <location>
        <begin position="7"/>
        <end position="28"/>
    </location>
</feature>
<keyword evidence="1" id="KW-0472">Membrane</keyword>
<organism evidence="2 3">
    <name type="scientific">Glutamicibacter ectropisis</name>
    <dbReference type="NCBI Taxonomy" id="3046593"/>
    <lineage>
        <taxon>Bacteria</taxon>
        <taxon>Bacillati</taxon>
        <taxon>Actinomycetota</taxon>
        <taxon>Actinomycetes</taxon>
        <taxon>Micrococcales</taxon>
        <taxon>Micrococcaceae</taxon>
        <taxon>Glutamicibacter</taxon>
    </lineage>
</organism>
<dbReference type="KEGG" id="gey:QMQ05_01025"/>
<keyword evidence="3" id="KW-1185">Reference proteome</keyword>
<reference evidence="2 3" key="1">
    <citation type="submission" date="2023-05" db="EMBL/GenBank/DDBJ databases">
        <title>Glutamicibacter sp. B1, complete genome.</title>
        <authorList>
            <person name="Long Y.H."/>
            <person name="Fang T."/>
            <person name="Li X.Y."/>
        </authorList>
    </citation>
    <scope>NUCLEOTIDE SEQUENCE [LARGE SCALE GENOMIC DNA]</scope>
    <source>
        <strain evidence="2 3">B1</strain>
    </source>
</reference>
<feature type="transmembrane region" description="Helical" evidence="1">
    <location>
        <begin position="34"/>
        <end position="55"/>
    </location>
</feature>
<sequence>MKATFNTWCIASIILAGVAFFALALSVYFTGQTILLYVGLGVFLAVTMTMTSIMAQRQRKSSKGEIK</sequence>
<dbReference type="AlphaFoldDB" id="A0AAU6WGE1"/>
<evidence type="ECO:0000313" key="3">
    <source>
        <dbReference type="Proteomes" id="UP001486888"/>
    </source>
</evidence>
<protein>
    <submittedName>
        <fullName evidence="2">Uncharacterized protein</fullName>
    </submittedName>
</protein>
<name>A0AAU6WGE1_9MICC</name>
<proteinExistence type="predicted"/>